<dbReference type="GO" id="GO:0051607">
    <property type="term" value="P:defense response to virus"/>
    <property type="evidence" value="ECO:0007669"/>
    <property type="project" value="UniProtKB-KW"/>
</dbReference>
<reference evidence="2 3" key="1">
    <citation type="submission" date="2018-01" db="EMBL/GenBank/DDBJ databases">
        <title>Lactibacter flavus gen. nov., sp. nov., a novel bacterium of the family Propionibacteriaceae isolated from raw milk and dairy products.</title>
        <authorList>
            <person name="Wenning M."/>
            <person name="Breitenwieser F."/>
            <person name="Huptas C."/>
            <person name="von Neubeck M."/>
            <person name="Busse H.-J."/>
            <person name="Scherer S."/>
        </authorList>
    </citation>
    <scope>NUCLEOTIDE SEQUENCE [LARGE SCALE GENOMIC DNA]</scope>
    <source>
        <strain evidence="2 3">VG341</strain>
    </source>
</reference>
<dbReference type="InterPro" id="IPR010147">
    <property type="entry name" value="CRISPR-assoc_prot_CasD"/>
</dbReference>
<dbReference type="InterPro" id="IPR013422">
    <property type="entry name" value="CRISPR-assoc_prot_Cas5_N"/>
</dbReference>
<dbReference type="RefSeq" id="WP_129459761.1">
    <property type="nucleotide sequence ID" value="NZ_PPCV01000012.1"/>
</dbReference>
<dbReference type="Gene3D" id="3.30.70.2660">
    <property type="match status" value="1"/>
</dbReference>
<keyword evidence="1" id="KW-0051">Antiviral defense</keyword>
<organism evidence="2 3">
    <name type="scientific">Propioniciclava flava</name>
    <dbReference type="NCBI Taxonomy" id="2072026"/>
    <lineage>
        <taxon>Bacteria</taxon>
        <taxon>Bacillati</taxon>
        <taxon>Actinomycetota</taxon>
        <taxon>Actinomycetes</taxon>
        <taxon>Propionibacteriales</taxon>
        <taxon>Propionibacteriaceae</taxon>
        <taxon>Propioniciclava</taxon>
    </lineage>
</organism>
<gene>
    <name evidence="2" type="primary">cas5e</name>
    <name evidence="2" type="ORF">C1706_13525</name>
</gene>
<accession>A0A4Q2ECR6</accession>
<protein>
    <submittedName>
        <fullName evidence="2">Type I-E CRISPR-associated protein Cas5/CasD</fullName>
    </submittedName>
</protein>
<dbReference type="Proteomes" id="UP000290624">
    <property type="component" value="Unassembled WGS sequence"/>
</dbReference>
<name>A0A4Q2ECR6_9ACTN</name>
<evidence type="ECO:0000313" key="3">
    <source>
        <dbReference type="Proteomes" id="UP000290624"/>
    </source>
</evidence>
<dbReference type="GO" id="GO:0043571">
    <property type="term" value="P:maintenance of CRISPR repeat elements"/>
    <property type="evidence" value="ECO:0007669"/>
    <property type="project" value="InterPro"/>
</dbReference>
<dbReference type="NCBIfam" id="TIGR02593">
    <property type="entry name" value="CRISPR_cas5"/>
    <property type="match status" value="1"/>
</dbReference>
<sequence length="243" mass="27129">MTTLLLLLAGPLQAWGDSSRFSRRDTRMVPTKSGVLGLLAAAEGRRRTDALEDLTHLRFGVRSDQPGSLQRDFQTAIDWRSGKSMPLSYRYYIADARFVAGVEGPEPVIAGLAAVVQRPAFPLYLGRRSCPVGRAPFLRVVEEPLETALRQAPWEAAAWCRAKQPNDVELALHLDADPGDTRPRETRRDVPVSFDPRRREYGWREVVTADPVHVLNPEGRRPLSVPGQPDWFAAAEQPVQESI</sequence>
<dbReference type="CDD" id="cd09756">
    <property type="entry name" value="Cas5_I-E"/>
    <property type="match status" value="1"/>
</dbReference>
<dbReference type="AlphaFoldDB" id="A0A4Q2ECR6"/>
<proteinExistence type="predicted"/>
<comment type="caution">
    <text evidence="2">The sequence shown here is derived from an EMBL/GenBank/DDBJ whole genome shotgun (WGS) entry which is preliminary data.</text>
</comment>
<keyword evidence="3" id="KW-1185">Reference proteome</keyword>
<dbReference type="OrthoDB" id="3189549at2"/>
<dbReference type="NCBIfam" id="TIGR01868">
    <property type="entry name" value="casD_Cas5e"/>
    <property type="match status" value="1"/>
</dbReference>
<dbReference type="Pfam" id="PF09704">
    <property type="entry name" value="Cas_Cas5d"/>
    <property type="match status" value="1"/>
</dbReference>
<dbReference type="GO" id="GO:0003723">
    <property type="term" value="F:RNA binding"/>
    <property type="evidence" value="ECO:0007669"/>
    <property type="project" value="InterPro"/>
</dbReference>
<evidence type="ECO:0000313" key="2">
    <source>
        <dbReference type="EMBL" id="RXW31197.1"/>
    </source>
</evidence>
<dbReference type="InterPro" id="IPR021124">
    <property type="entry name" value="CRISPR-assoc_prot_Cas5"/>
</dbReference>
<evidence type="ECO:0000256" key="1">
    <source>
        <dbReference type="ARBA" id="ARBA00023118"/>
    </source>
</evidence>
<dbReference type="EMBL" id="PPCV01000012">
    <property type="protein sequence ID" value="RXW31197.1"/>
    <property type="molecule type" value="Genomic_DNA"/>
</dbReference>